<dbReference type="RefSeq" id="WP_359879936.1">
    <property type="nucleotide sequence ID" value="NZ_JBEYHT010000037.1"/>
</dbReference>
<dbReference type="InterPro" id="IPR036291">
    <property type="entry name" value="NAD(P)-bd_dom_sf"/>
</dbReference>
<keyword evidence="2" id="KW-0560">Oxidoreductase</keyword>
<dbReference type="CDD" id="cd05254">
    <property type="entry name" value="dTDP_HR_like_SDR_e"/>
    <property type="match status" value="1"/>
</dbReference>
<dbReference type="KEGG" id="slau:SLA_6891"/>
<dbReference type="InterPro" id="IPR029903">
    <property type="entry name" value="RmlD-like-bd"/>
</dbReference>
<name>A0A160P765_STRLU</name>
<dbReference type="PANTHER" id="PTHR10491:SF4">
    <property type="entry name" value="METHIONINE ADENOSYLTRANSFERASE 2 SUBUNIT BETA"/>
    <property type="match status" value="1"/>
</dbReference>
<evidence type="ECO:0000256" key="1">
    <source>
        <dbReference type="ARBA" id="ARBA00010944"/>
    </source>
</evidence>
<dbReference type="GO" id="GO:0008831">
    <property type="term" value="F:dTDP-4-dehydrorhamnose reductase activity"/>
    <property type="evidence" value="ECO:0007669"/>
    <property type="project" value="UniProtKB-EC"/>
</dbReference>
<organism evidence="4 5">
    <name type="scientific">Streptomyces laurentii</name>
    <dbReference type="NCBI Taxonomy" id="39478"/>
    <lineage>
        <taxon>Bacteria</taxon>
        <taxon>Bacillati</taxon>
        <taxon>Actinomycetota</taxon>
        <taxon>Actinomycetes</taxon>
        <taxon>Kitasatosporales</taxon>
        <taxon>Streptomycetaceae</taxon>
        <taxon>Streptomyces</taxon>
    </lineage>
</organism>
<dbReference type="GO" id="GO:0019305">
    <property type="term" value="P:dTDP-rhamnose biosynthetic process"/>
    <property type="evidence" value="ECO:0007669"/>
    <property type="project" value="UniProtKB-UniPathway"/>
</dbReference>
<dbReference type="Proteomes" id="UP000217676">
    <property type="component" value="Chromosome"/>
</dbReference>
<evidence type="ECO:0000313" key="5">
    <source>
        <dbReference type="Proteomes" id="UP000217676"/>
    </source>
</evidence>
<dbReference type="Gene3D" id="3.40.50.720">
    <property type="entry name" value="NAD(P)-binding Rossmann-like Domain"/>
    <property type="match status" value="1"/>
</dbReference>
<comment type="similarity">
    <text evidence="1 2">Belongs to the dTDP-4-dehydrorhamnose reductase family.</text>
</comment>
<protein>
    <recommendedName>
        <fullName evidence="2">dTDP-4-dehydrorhamnose reductase</fullName>
        <ecNumber evidence="2">1.1.1.133</ecNumber>
    </recommendedName>
</protein>
<reference evidence="4 5" key="1">
    <citation type="journal article" date="2016" name="Genome Announc.">
        <title>Complete Genome Sequence of Thiostrepton-Producing Streptomyces laurentii ATCC 31255.</title>
        <authorList>
            <person name="Doi K."/>
            <person name="Fujino Y."/>
            <person name="Nagayoshi Y."/>
            <person name="Ohshima T."/>
            <person name="Ogata S."/>
        </authorList>
    </citation>
    <scope>NUCLEOTIDE SEQUENCE [LARGE SCALE GENOMIC DNA]</scope>
    <source>
        <strain evidence="4 5">ATCC 31255</strain>
    </source>
</reference>
<feature type="domain" description="RmlD-like substrate binding" evidence="3">
    <location>
        <begin position="1"/>
        <end position="285"/>
    </location>
</feature>
<keyword evidence="2" id="KW-0521">NADP</keyword>
<evidence type="ECO:0000313" key="4">
    <source>
        <dbReference type="EMBL" id="BAU87757.1"/>
    </source>
</evidence>
<keyword evidence="5" id="KW-1185">Reference proteome</keyword>
<dbReference type="AlphaFoldDB" id="A0A160P765"/>
<evidence type="ECO:0000256" key="2">
    <source>
        <dbReference type="RuleBase" id="RU364082"/>
    </source>
</evidence>
<accession>A0A160P765</accession>
<dbReference type="UniPathway" id="UPA00124"/>
<gene>
    <name evidence="4" type="ORF">SLA_6891</name>
</gene>
<dbReference type="EMBL" id="AP017424">
    <property type="protein sequence ID" value="BAU87757.1"/>
    <property type="molecule type" value="Genomic_DNA"/>
</dbReference>
<dbReference type="Pfam" id="PF04321">
    <property type="entry name" value="RmlD_sub_bind"/>
    <property type="match status" value="1"/>
</dbReference>
<comment type="function">
    <text evidence="2">Catalyzes the reduction of dTDP-6-deoxy-L-lyxo-4-hexulose to yield dTDP-L-rhamnose.</text>
</comment>
<dbReference type="InterPro" id="IPR005913">
    <property type="entry name" value="dTDP_dehydrorham_reduct"/>
</dbReference>
<dbReference type="PANTHER" id="PTHR10491">
    <property type="entry name" value="DTDP-4-DEHYDRORHAMNOSE REDUCTASE"/>
    <property type="match status" value="1"/>
</dbReference>
<proteinExistence type="inferred from homology"/>
<dbReference type="EC" id="1.1.1.133" evidence="2"/>
<sequence length="296" mass="31792">MRVYLTGADGMLGTALRRELAIRPETADWPLLGVSLADFDIGDEAAVRDSIADFKPDVVVHTAANAVVDSCERDPESALRVNVGGTHHVAEACRRHGSRLVYISSDYVFDGRAPGPAGYNEDDIPAPVSVYGLTKLAGERIVEAVPDHLVVRTSWLYGGTDPNLDQVVAAAREFLDGGRPRLIDDQFSSPTYIPDLASALVRLLPGALAVRGLLHIANRGRASWYQVGLALAERLGTALPVPMSMDDAGFVGGRPRDSRLDSTRAAAFVHAMPHWTDALGRYCARLGTFDRGPVAP</sequence>
<comment type="pathway">
    <text evidence="2">Carbohydrate biosynthesis; dTDP-L-rhamnose biosynthesis.</text>
</comment>
<dbReference type="SUPFAM" id="SSF51735">
    <property type="entry name" value="NAD(P)-binding Rossmann-fold domains"/>
    <property type="match status" value="1"/>
</dbReference>
<evidence type="ECO:0000259" key="3">
    <source>
        <dbReference type="Pfam" id="PF04321"/>
    </source>
</evidence>
<dbReference type="NCBIfam" id="TIGR01214">
    <property type="entry name" value="rmlD"/>
    <property type="match status" value="1"/>
</dbReference>